<dbReference type="Proteomes" id="UP000279908">
    <property type="component" value="Unassembled WGS sequence"/>
</dbReference>
<evidence type="ECO:0000313" key="1">
    <source>
        <dbReference type="EMBL" id="RTY35983.1"/>
    </source>
</evidence>
<reference evidence="1 2" key="1">
    <citation type="submission" date="2018-12" db="EMBL/GenBank/DDBJ databases">
        <authorList>
            <person name="Lunina O.N."/>
            <person name="Grouzdev D.S."/>
            <person name="Gorlenko V.M."/>
            <person name="Savvichev A.S."/>
        </authorList>
    </citation>
    <scope>NUCLEOTIDE SEQUENCE [LARGE SCALE GENOMIC DNA]</scope>
    <source>
        <strain evidence="1 2">BrKhr-17</strain>
    </source>
</reference>
<protein>
    <submittedName>
        <fullName evidence="1">Uncharacterized protein</fullName>
    </submittedName>
</protein>
<name>A0A3S0MPP1_CHLPH</name>
<dbReference type="EMBL" id="RXYK01000016">
    <property type="protein sequence ID" value="RTY35983.1"/>
    <property type="molecule type" value="Genomic_DNA"/>
</dbReference>
<gene>
    <name evidence="1" type="ORF">EKD02_08835</name>
</gene>
<sequence length="105" mass="12183">MAERNSMLKGINDIKTVHTIKKAAAQQKGSNDFLRLYMLEMERTRLISEKNKLIQRLEVIDGRLSAIREVYAESLEGFEAFRSYNGNRYVDDVTVPGFKTMPFDY</sequence>
<accession>A0A3S0MPP1</accession>
<evidence type="ECO:0000313" key="2">
    <source>
        <dbReference type="Proteomes" id="UP000279908"/>
    </source>
</evidence>
<comment type="caution">
    <text evidence="1">The sequence shown here is derived from an EMBL/GenBank/DDBJ whole genome shotgun (WGS) entry which is preliminary data.</text>
</comment>
<proteinExistence type="predicted"/>
<organism evidence="1 2">
    <name type="scientific">Chlorobium phaeovibrioides</name>
    <dbReference type="NCBI Taxonomy" id="1094"/>
    <lineage>
        <taxon>Bacteria</taxon>
        <taxon>Pseudomonadati</taxon>
        <taxon>Chlorobiota</taxon>
        <taxon>Chlorobiia</taxon>
        <taxon>Chlorobiales</taxon>
        <taxon>Chlorobiaceae</taxon>
        <taxon>Chlorobium/Pelodictyon group</taxon>
        <taxon>Chlorobium</taxon>
    </lineage>
</organism>
<dbReference type="AlphaFoldDB" id="A0A3S0MPP1"/>
<dbReference type="RefSeq" id="WP_126341356.1">
    <property type="nucleotide sequence ID" value="NZ_RXYJ01000001.1"/>
</dbReference>